<evidence type="ECO:0000259" key="3">
    <source>
        <dbReference type="Pfam" id="PF18013"/>
    </source>
</evidence>
<dbReference type="Gene3D" id="3.90.1720.10">
    <property type="entry name" value="endopeptidase domain like (from Nostoc punctiforme)"/>
    <property type="match status" value="1"/>
</dbReference>
<proteinExistence type="predicted"/>
<feature type="domain" description="Phage tail lysozyme" evidence="3">
    <location>
        <begin position="61"/>
        <end position="207"/>
    </location>
</feature>
<dbReference type="InterPro" id="IPR041219">
    <property type="entry name" value="Phage_lysozyme2"/>
</dbReference>
<dbReference type="Pfam" id="PF18013">
    <property type="entry name" value="Phage_lysozyme2"/>
    <property type="match status" value="1"/>
</dbReference>
<dbReference type="Gene3D" id="1.10.530.10">
    <property type="match status" value="1"/>
</dbReference>
<evidence type="ECO:0000259" key="2">
    <source>
        <dbReference type="Pfam" id="PF05257"/>
    </source>
</evidence>
<gene>
    <name evidence="4" type="ORF">BCR26_13380</name>
</gene>
<evidence type="ECO:0000256" key="1">
    <source>
        <dbReference type="SAM" id="Phobius"/>
    </source>
</evidence>
<name>A0A1E5KXF0_9ENTE</name>
<organism evidence="4 5">
    <name type="scientific">Enterococcus rivorum</name>
    <dbReference type="NCBI Taxonomy" id="762845"/>
    <lineage>
        <taxon>Bacteria</taxon>
        <taxon>Bacillati</taxon>
        <taxon>Bacillota</taxon>
        <taxon>Bacilli</taxon>
        <taxon>Lactobacillales</taxon>
        <taxon>Enterococcaceae</taxon>
        <taxon>Enterococcus</taxon>
    </lineage>
</organism>
<dbReference type="OrthoDB" id="2328223at2"/>
<accession>A0A1E5KXF0</accession>
<dbReference type="AlphaFoldDB" id="A0A1E5KXF0"/>
<dbReference type="STRING" id="762845.BCR26_13380"/>
<dbReference type="InterPro" id="IPR007921">
    <property type="entry name" value="CHAP_dom"/>
</dbReference>
<dbReference type="Proteomes" id="UP000095256">
    <property type="component" value="Unassembled WGS sequence"/>
</dbReference>
<reference evidence="4 5" key="1">
    <citation type="submission" date="2016-09" db="EMBL/GenBank/DDBJ databases">
        <authorList>
            <person name="Capua I."/>
            <person name="De Benedictis P."/>
            <person name="Joannis T."/>
            <person name="Lombin L.H."/>
            <person name="Cattoli G."/>
        </authorList>
    </citation>
    <scope>NUCLEOTIDE SEQUENCE [LARGE SCALE GENOMIC DNA]</scope>
    <source>
        <strain evidence="4 5">LMG 25899</strain>
    </source>
</reference>
<keyword evidence="5" id="KW-1185">Reference proteome</keyword>
<dbReference type="Pfam" id="PF05257">
    <property type="entry name" value="CHAP"/>
    <property type="match status" value="1"/>
</dbReference>
<comment type="caution">
    <text evidence="4">The sequence shown here is derived from an EMBL/GenBank/DDBJ whole genome shotgun (WGS) entry which is preliminary data.</text>
</comment>
<protein>
    <recommendedName>
        <fullName evidence="6">Peptidase C51 domain-containing protein</fullName>
    </recommendedName>
</protein>
<dbReference type="EMBL" id="MIEK01000022">
    <property type="protein sequence ID" value="OEH82498.1"/>
    <property type="molecule type" value="Genomic_DNA"/>
</dbReference>
<keyword evidence="1" id="KW-0812">Transmembrane</keyword>
<sequence length="369" mass="40497">MKEIGRLKPVSFFEVNKLKKIMSGCLAPFVLLLFLIVMIASVFSNMDEGGDFTPQNPQEKIALGVYKFVLENGGTKEFACAWLGNMEHESGLRPDAIQGGALYNEAIAMNPVTGGYAFGLAQWDSDRRVKLLETAKKENKDWKDSAFQLSFAWEKDGSDSNLIKKLSKQTDLNTTTVDILVQWERAGTSQNPEEQARRKVSANNWYNRIVKQGLGNNVGVGNGEVGSLEAVLGKTVYNGQCYGLTSYYVDGFQTAIHLGAGSPHGIANFIVGVNTVNAWEIGRAYLWDINGWQVIHNPKFSDIRAGDIINRLPGSPISPGVYGHTGIIASVDANEQITTYEQNAEQGAIVGKYRRPWGIASVASIVRKK</sequence>
<keyword evidence="1" id="KW-0472">Membrane</keyword>
<evidence type="ECO:0000313" key="5">
    <source>
        <dbReference type="Proteomes" id="UP000095256"/>
    </source>
</evidence>
<evidence type="ECO:0008006" key="6">
    <source>
        <dbReference type="Google" id="ProtNLM"/>
    </source>
</evidence>
<feature type="transmembrane region" description="Helical" evidence="1">
    <location>
        <begin position="21"/>
        <end position="43"/>
    </location>
</feature>
<keyword evidence="1" id="KW-1133">Transmembrane helix</keyword>
<evidence type="ECO:0000313" key="4">
    <source>
        <dbReference type="EMBL" id="OEH82498.1"/>
    </source>
</evidence>
<feature type="domain" description="Peptidase C51" evidence="2">
    <location>
        <begin position="237"/>
        <end position="343"/>
    </location>
</feature>